<dbReference type="EMBL" id="JAPMUA010000003">
    <property type="protein sequence ID" value="MDG3586227.1"/>
    <property type="molecule type" value="Genomic_DNA"/>
</dbReference>
<protein>
    <recommendedName>
        <fullName evidence="3">Lipocalin-like domain-containing protein</fullName>
    </recommendedName>
</protein>
<reference evidence="1" key="1">
    <citation type="submission" date="2022-11" db="EMBL/GenBank/DDBJ databases">
        <title>High-quality draft genome sequence of Galbibacter sp. strain CMA-7.</title>
        <authorList>
            <person name="Wei L."/>
            <person name="Dong C."/>
            <person name="Shao Z."/>
        </authorList>
    </citation>
    <scope>NUCLEOTIDE SEQUENCE</scope>
    <source>
        <strain evidence="1">CMA-7</strain>
    </source>
</reference>
<keyword evidence="2" id="KW-1185">Reference proteome</keyword>
<proteinExistence type="predicted"/>
<accession>A0ABT6FSH8</accession>
<evidence type="ECO:0008006" key="3">
    <source>
        <dbReference type="Google" id="ProtNLM"/>
    </source>
</evidence>
<dbReference type="Proteomes" id="UP001153642">
    <property type="component" value="Unassembled WGS sequence"/>
</dbReference>
<organism evidence="1 2">
    <name type="scientific">Galbibacter pacificus</name>
    <dbReference type="NCBI Taxonomy" id="2996052"/>
    <lineage>
        <taxon>Bacteria</taxon>
        <taxon>Pseudomonadati</taxon>
        <taxon>Bacteroidota</taxon>
        <taxon>Flavobacteriia</taxon>
        <taxon>Flavobacteriales</taxon>
        <taxon>Flavobacteriaceae</taxon>
        <taxon>Galbibacter</taxon>
    </lineage>
</organism>
<dbReference type="RefSeq" id="WP_277899866.1">
    <property type="nucleotide sequence ID" value="NZ_JAPMUA010000003.1"/>
</dbReference>
<sequence>MNKLTSILSKIAATLNIDTPDKKGAHNIVGKWKALTYTEKLYENDKLINEDDFSYNGDNAFYMVFRKNGNFIQNEHSKDIQNNSLEKTTKKGTYTVEGDKVILTYGSVHNDKNVIALLYTINENKLTTVNDYKQKDIDDVYHHVSTRTFIKE</sequence>
<evidence type="ECO:0000313" key="1">
    <source>
        <dbReference type="EMBL" id="MDG3586227.1"/>
    </source>
</evidence>
<comment type="caution">
    <text evidence="1">The sequence shown here is derived from an EMBL/GenBank/DDBJ whole genome shotgun (WGS) entry which is preliminary data.</text>
</comment>
<evidence type="ECO:0000313" key="2">
    <source>
        <dbReference type="Proteomes" id="UP001153642"/>
    </source>
</evidence>
<name>A0ABT6FSH8_9FLAO</name>
<gene>
    <name evidence="1" type="ORF">OSR52_10130</name>
</gene>